<proteinExistence type="predicted"/>
<keyword evidence="2" id="KW-1185">Reference proteome</keyword>
<evidence type="ECO:0000313" key="2">
    <source>
        <dbReference type="Proteomes" id="UP000799754"/>
    </source>
</evidence>
<organism evidence="1 2">
    <name type="scientific">Macroventuria anomochaeta</name>
    <dbReference type="NCBI Taxonomy" id="301207"/>
    <lineage>
        <taxon>Eukaryota</taxon>
        <taxon>Fungi</taxon>
        <taxon>Dikarya</taxon>
        <taxon>Ascomycota</taxon>
        <taxon>Pezizomycotina</taxon>
        <taxon>Dothideomycetes</taxon>
        <taxon>Pleosporomycetidae</taxon>
        <taxon>Pleosporales</taxon>
        <taxon>Pleosporineae</taxon>
        <taxon>Didymellaceae</taxon>
        <taxon>Macroventuria</taxon>
    </lineage>
</organism>
<dbReference type="Proteomes" id="UP000799754">
    <property type="component" value="Unassembled WGS sequence"/>
</dbReference>
<protein>
    <submittedName>
        <fullName evidence="1">Uncharacterized protein</fullName>
    </submittedName>
</protein>
<gene>
    <name evidence="1" type="ORF">BU25DRAFT_466465</name>
</gene>
<evidence type="ECO:0000313" key="1">
    <source>
        <dbReference type="EMBL" id="KAF2628701.1"/>
    </source>
</evidence>
<accession>A0ACB6S371</accession>
<name>A0ACB6S371_9PLEO</name>
<comment type="caution">
    <text evidence="1">The sequence shown here is derived from an EMBL/GenBank/DDBJ whole genome shotgun (WGS) entry which is preliminary data.</text>
</comment>
<reference evidence="1" key="1">
    <citation type="journal article" date="2020" name="Stud. Mycol.">
        <title>101 Dothideomycetes genomes: a test case for predicting lifestyles and emergence of pathogens.</title>
        <authorList>
            <person name="Haridas S."/>
            <person name="Albert R."/>
            <person name="Binder M."/>
            <person name="Bloem J."/>
            <person name="Labutti K."/>
            <person name="Salamov A."/>
            <person name="Andreopoulos B."/>
            <person name="Baker S."/>
            <person name="Barry K."/>
            <person name="Bills G."/>
            <person name="Bluhm B."/>
            <person name="Cannon C."/>
            <person name="Castanera R."/>
            <person name="Culley D."/>
            <person name="Daum C."/>
            <person name="Ezra D."/>
            <person name="Gonzalez J."/>
            <person name="Henrissat B."/>
            <person name="Kuo A."/>
            <person name="Liang C."/>
            <person name="Lipzen A."/>
            <person name="Lutzoni F."/>
            <person name="Magnuson J."/>
            <person name="Mondo S."/>
            <person name="Nolan M."/>
            <person name="Ohm R."/>
            <person name="Pangilinan J."/>
            <person name="Park H.-J."/>
            <person name="Ramirez L."/>
            <person name="Alfaro M."/>
            <person name="Sun H."/>
            <person name="Tritt A."/>
            <person name="Yoshinaga Y."/>
            <person name="Zwiers L.-H."/>
            <person name="Turgeon B."/>
            <person name="Goodwin S."/>
            <person name="Spatafora J."/>
            <person name="Crous P."/>
            <person name="Grigoriev I."/>
        </authorList>
    </citation>
    <scope>NUCLEOTIDE SEQUENCE</scope>
    <source>
        <strain evidence="1">CBS 525.71</strain>
    </source>
</reference>
<dbReference type="EMBL" id="MU006712">
    <property type="protein sequence ID" value="KAF2628701.1"/>
    <property type="molecule type" value="Genomic_DNA"/>
</dbReference>
<sequence>MLEHWHLSRCYGAGADRLRDVGGALGLGGGWSLLALIPRKKTFELGHVEIDRQPLFTDGTAEVKFASAPNTSEKRDEKTSVKTADGADDDDDDDDGGLTAAAMAALEEGKQKEDHAEDAKNVVKETDADPVVFFGPDGASQGTFKFAF</sequence>